<gene>
    <name evidence="2" type="ORF">PlAlph_3540</name>
</gene>
<dbReference type="InterPro" id="IPR002500">
    <property type="entry name" value="PAPS_reduct_dom"/>
</dbReference>
<protein>
    <recommendedName>
        <fullName evidence="1">Phosphoadenosine phosphosulphate reductase domain-containing protein</fullName>
    </recommendedName>
</protein>
<proteinExistence type="predicted"/>
<dbReference type="SUPFAM" id="SSF52402">
    <property type="entry name" value="Adenine nucleotide alpha hydrolases-like"/>
    <property type="match status" value="1"/>
</dbReference>
<evidence type="ECO:0000259" key="1">
    <source>
        <dbReference type="Pfam" id="PF01507"/>
    </source>
</evidence>
<name>A0A6G8F2Q0_9PROT</name>
<accession>A0A6G8F2Q0</accession>
<dbReference type="AlphaFoldDB" id="A0A6G8F2Q0"/>
<dbReference type="Pfam" id="PF01507">
    <property type="entry name" value="PAPS_reduct"/>
    <property type="match status" value="1"/>
</dbReference>
<evidence type="ECO:0000313" key="2">
    <source>
        <dbReference type="EMBL" id="QIM10462.1"/>
    </source>
</evidence>
<dbReference type="GO" id="GO:0003824">
    <property type="term" value="F:catalytic activity"/>
    <property type="evidence" value="ECO:0007669"/>
    <property type="project" value="InterPro"/>
</dbReference>
<feature type="domain" description="Phosphoadenosine phosphosulphate reductase" evidence="1">
    <location>
        <begin position="6"/>
        <end position="173"/>
    </location>
</feature>
<dbReference type="PROSITE" id="PS51257">
    <property type="entry name" value="PROKAR_LIPOPROTEIN"/>
    <property type="match status" value="1"/>
</dbReference>
<reference evidence="2" key="1">
    <citation type="journal article" date="2020" name="J. ISSAAS">
        <title>Lactobacilli and other gastrointestinal microbiota of Peromyscus leucopus, reservoir host for agents of Lyme disease and other zoonoses in North America.</title>
        <authorList>
            <person name="Milovic A."/>
            <person name="Bassam K."/>
            <person name="Shao H."/>
            <person name="Chatzistamou I."/>
            <person name="Tufts D.M."/>
            <person name="Diuk-Wasser M."/>
            <person name="Barbour A.G."/>
        </authorList>
    </citation>
    <scope>NUCLEOTIDE SEQUENCE</scope>
    <source>
        <strain evidence="2">LL90</strain>
    </source>
</reference>
<organism evidence="2">
    <name type="scientific">uncultured Alphaproteobacteria bacterium</name>
    <dbReference type="NCBI Taxonomy" id="91750"/>
    <lineage>
        <taxon>Bacteria</taxon>
        <taxon>Pseudomonadati</taxon>
        <taxon>Pseudomonadota</taxon>
        <taxon>Alphaproteobacteria</taxon>
        <taxon>environmental samples</taxon>
    </lineage>
</organism>
<dbReference type="Gene3D" id="3.40.50.620">
    <property type="entry name" value="HUPs"/>
    <property type="match status" value="1"/>
</dbReference>
<sequence length="268" mass="31393">MKFLAWFSCGVTSAVACKLAVDKYGDDVDIWYIETGAAHPDNHRFIEDCENWYGRKILTAQHSKFKNPVEIAAVEVFNTPWGAPCTKYLKKEIRQRIEKDYSEPIHIFGFEYNKKEINRAFRWKQQNSSRVYFPLIEQGWNKRRYLQELLLNKIEIPAMYLLGYNNNNCIGCFKGGKGYWNKIRTDFPDIFRQTAELELKTKHTCLKDRSKQLYLAELEPDAGKHQNIDIPECGIFCELEMAGLPIKDINEILEFIKFNPEKLMNTAK</sequence>
<dbReference type="InterPro" id="IPR014729">
    <property type="entry name" value="Rossmann-like_a/b/a_fold"/>
</dbReference>
<dbReference type="EMBL" id="MN990730">
    <property type="protein sequence ID" value="QIM10462.1"/>
    <property type="molecule type" value="Genomic_DNA"/>
</dbReference>